<evidence type="ECO:0000256" key="5">
    <source>
        <dbReference type="ARBA" id="ARBA00022989"/>
    </source>
</evidence>
<comment type="similarity">
    <text evidence="1 7">Belongs to the Lgt family.</text>
</comment>
<dbReference type="PROSITE" id="PS01311">
    <property type="entry name" value="LGT"/>
    <property type="match status" value="1"/>
</dbReference>
<evidence type="ECO:0000313" key="8">
    <source>
        <dbReference type="EMBL" id="MDK4326894.1"/>
    </source>
</evidence>
<dbReference type="GO" id="GO:0005886">
    <property type="term" value="C:plasma membrane"/>
    <property type="evidence" value="ECO:0007669"/>
    <property type="project" value="UniProtKB-SubCell"/>
</dbReference>
<comment type="subcellular location">
    <subcellularLocation>
        <location evidence="7">Cell membrane</location>
        <topology evidence="7">Multi-pass membrane protein</topology>
    </subcellularLocation>
</comment>
<reference evidence="8" key="1">
    <citation type="submission" date="2023-05" db="EMBL/GenBank/DDBJ databases">
        <title>Metabolic capabilities are highly conserved among human nasal-associated Corynebacterium species in pangenomic analyses.</title>
        <authorList>
            <person name="Tran T.H."/>
            <person name="Roberts A.Q."/>
            <person name="Escapa I.F."/>
            <person name="Gao W."/>
            <person name="Conlan S."/>
            <person name="Kong H."/>
            <person name="Segre J.A."/>
            <person name="Kelly M.S."/>
            <person name="Lemon K.P."/>
        </authorList>
    </citation>
    <scope>NUCLEOTIDE SEQUENCE</scope>
    <source>
        <strain evidence="8">KPL2654</strain>
    </source>
</reference>
<feature type="transmembrane region" description="Helical" evidence="7">
    <location>
        <begin position="224"/>
        <end position="243"/>
    </location>
</feature>
<keyword evidence="6 7" id="KW-0472">Membrane</keyword>
<comment type="catalytic activity">
    <reaction evidence="7">
        <text>L-cysteinyl-[prolipoprotein] + a 1,2-diacyl-sn-glycero-3-phospho-(1'-sn-glycerol) = an S-1,2-diacyl-sn-glyceryl-L-cysteinyl-[prolipoprotein] + sn-glycerol 1-phosphate + H(+)</text>
        <dbReference type="Rhea" id="RHEA:56712"/>
        <dbReference type="Rhea" id="RHEA-COMP:14679"/>
        <dbReference type="Rhea" id="RHEA-COMP:14680"/>
        <dbReference type="ChEBI" id="CHEBI:15378"/>
        <dbReference type="ChEBI" id="CHEBI:29950"/>
        <dbReference type="ChEBI" id="CHEBI:57685"/>
        <dbReference type="ChEBI" id="CHEBI:64716"/>
        <dbReference type="ChEBI" id="CHEBI:140658"/>
        <dbReference type="EC" id="2.5.1.145"/>
    </reaction>
</comment>
<evidence type="ECO:0000313" key="9">
    <source>
        <dbReference type="Proteomes" id="UP001226160"/>
    </source>
</evidence>
<evidence type="ECO:0000256" key="7">
    <source>
        <dbReference type="HAMAP-Rule" id="MF_01147"/>
    </source>
</evidence>
<dbReference type="Pfam" id="PF01790">
    <property type="entry name" value="LGT"/>
    <property type="match status" value="1"/>
</dbReference>
<evidence type="ECO:0000256" key="1">
    <source>
        <dbReference type="ARBA" id="ARBA00007150"/>
    </source>
</evidence>
<feature type="transmembrane region" description="Helical" evidence="7">
    <location>
        <begin position="255"/>
        <end position="274"/>
    </location>
</feature>
<dbReference type="EC" id="2.5.1.145" evidence="7"/>
<feature type="transmembrane region" description="Helical" evidence="7">
    <location>
        <begin position="101"/>
        <end position="118"/>
    </location>
</feature>
<dbReference type="EMBL" id="JASNVP010000011">
    <property type="protein sequence ID" value="MDK4326894.1"/>
    <property type="molecule type" value="Genomic_DNA"/>
</dbReference>
<dbReference type="AlphaFoldDB" id="A0AAP4BUV6"/>
<feature type="transmembrane region" description="Helical" evidence="7">
    <location>
        <begin position="24"/>
        <end position="42"/>
    </location>
</feature>
<dbReference type="Proteomes" id="UP001226160">
    <property type="component" value="Unassembled WGS sequence"/>
</dbReference>
<dbReference type="NCBIfam" id="TIGR00544">
    <property type="entry name" value="lgt"/>
    <property type="match status" value="1"/>
</dbReference>
<feature type="transmembrane region" description="Helical" evidence="7">
    <location>
        <begin position="125"/>
        <end position="143"/>
    </location>
</feature>
<evidence type="ECO:0000256" key="2">
    <source>
        <dbReference type="ARBA" id="ARBA00022475"/>
    </source>
</evidence>
<comment type="caution">
    <text evidence="8">The sequence shown here is derived from an EMBL/GenBank/DDBJ whole genome shotgun (WGS) entry which is preliminary data.</text>
</comment>
<proteinExistence type="inferred from homology"/>
<sequence length="305" mass="32793">MATDFLANIPSPPQGVWQLGPLPLRAYALCIIAGIIVALYITQARYVRAGGDSNVVWDAAILAIPAGVIGGRAYHVLTDHHKYFCADCDPVDVLRITNGGLGIWGAIALGTIAVAVMFKIRGIRLAAFADAAAPAIVLAQGIGRLGNWFNQELYGRPTDVPWALEIYRRVDENGDYAPVAGSSTGEIIATVHPTFLYELLWNLAIFVFLLWAHKRFRLGGGQVFALYVAGYTAGRFWIELMRADEATLLFDAVRVNAVVSVVAFVLAIAAFVVLGKRFRRQVQDGVVDPEAPAASKPLTSAAATG</sequence>
<evidence type="ECO:0000256" key="4">
    <source>
        <dbReference type="ARBA" id="ARBA00022692"/>
    </source>
</evidence>
<keyword evidence="2 7" id="KW-1003">Cell membrane</keyword>
<gene>
    <name evidence="7 8" type="primary">lgt</name>
    <name evidence="8" type="ORF">QPX54_10330</name>
</gene>
<dbReference type="HAMAP" id="MF_01147">
    <property type="entry name" value="Lgt"/>
    <property type="match status" value="1"/>
</dbReference>
<evidence type="ECO:0000256" key="6">
    <source>
        <dbReference type="ARBA" id="ARBA00023136"/>
    </source>
</evidence>
<keyword evidence="4 7" id="KW-0812">Transmembrane</keyword>
<keyword evidence="5 7" id="KW-1133">Transmembrane helix</keyword>
<comment type="pathway">
    <text evidence="7">Protein modification; lipoprotein biosynthesis (diacylglyceryl transfer).</text>
</comment>
<dbReference type="PANTHER" id="PTHR30589">
    <property type="entry name" value="PROLIPOPROTEIN DIACYLGLYCERYL TRANSFERASE"/>
    <property type="match status" value="1"/>
</dbReference>
<accession>A0AAP4BUV6</accession>
<protein>
    <recommendedName>
        <fullName evidence="7">Phosphatidylglycerol--prolipoprotein diacylglyceryl transferase</fullName>
        <ecNumber evidence="7">2.5.1.145</ecNumber>
    </recommendedName>
</protein>
<organism evidence="8 9">
    <name type="scientific">Corynebacterium propinquum</name>
    <dbReference type="NCBI Taxonomy" id="43769"/>
    <lineage>
        <taxon>Bacteria</taxon>
        <taxon>Bacillati</taxon>
        <taxon>Actinomycetota</taxon>
        <taxon>Actinomycetes</taxon>
        <taxon>Mycobacteriales</taxon>
        <taxon>Corynebacteriaceae</taxon>
        <taxon>Corynebacterium</taxon>
    </lineage>
</organism>
<feature type="transmembrane region" description="Helical" evidence="7">
    <location>
        <begin position="54"/>
        <end position="74"/>
    </location>
</feature>
<feature type="binding site" evidence="7">
    <location>
        <position position="144"/>
    </location>
    <ligand>
        <name>a 1,2-diacyl-sn-glycero-3-phospho-(1'-sn-glycerol)</name>
        <dbReference type="ChEBI" id="CHEBI:64716"/>
    </ligand>
</feature>
<evidence type="ECO:0000256" key="3">
    <source>
        <dbReference type="ARBA" id="ARBA00022679"/>
    </source>
</evidence>
<comment type="function">
    <text evidence="7">Catalyzes the transfer of the diacylglyceryl group from phosphatidylglycerol to the sulfhydryl group of the N-terminal cysteine of a prolipoprotein, the first step in the formation of mature lipoproteins.</text>
</comment>
<name>A0AAP4BUV6_9CORY</name>
<keyword evidence="3 7" id="KW-0808">Transferase</keyword>
<dbReference type="RefSeq" id="WP_284573002.1">
    <property type="nucleotide sequence ID" value="NZ_JASNUK010000013.1"/>
</dbReference>
<dbReference type="GO" id="GO:0042158">
    <property type="term" value="P:lipoprotein biosynthetic process"/>
    <property type="evidence" value="ECO:0007669"/>
    <property type="project" value="UniProtKB-UniRule"/>
</dbReference>
<dbReference type="GO" id="GO:0008961">
    <property type="term" value="F:phosphatidylglycerol-prolipoprotein diacylglyceryl transferase activity"/>
    <property type="evidence" value="ECO:0007669"/>
    <property type="project" value="UniProtKB-UniRule"/>
</dbReference>
<dbReference type="InterPro" id="IPR001640">
    <property type="entry name" value="Lgt"/>
</dbReference>
<dbReference type="PANTHER" id="PTHR30589:SF0">
    <property type="entry name" value="PHOSPHATIDYLGLYCEROL--PROLIPOPROTEIN DIACYLGLYCERYL TRANSFERASE"/>
    <property type="match status" value="1"/>
</dbReference>
<feature type="transmembrane region" description="Helical" evidence="7">
    <location>
        <begin position="195"/>
        <end position="212"/>
    </location>
</feature>